<sequence length="88" mass="10119">LASPFIYYNDVPDAELDSRPSLKKVLNGVTAMKPPFSAKQSIKTQANPSVRVQIFSKSERSKYECQIYVEMFSEIYQKIISRQLKKTI</sequence>
<protein>
    <submittedName>
        <fullName evidence="1">Uncharacterized protein</fullName>
    </submittedName>
</protein>
<name>A0A0V1ANG7_TRIBR</name>
<dbReference type="OrthoDB" id="5922825at2759"/>
<gene>
    <name evidence="1" type="ORF">T03_15922</name>
</gene>
<proteinExistence type="predicted"/>
<dbReference type="Proteomes" id="UP000054653">
    <property type="component" value="Unassembled WGS sequence"/>
</dbReference>
<reference evidence="1 2" key="1">
    <citation type="submission" date="2015-01" db="EMBL/GenBank/DDBJ databases">
        <title>Evolution of Trichinella species and genotypes.</title>
        <authorList>
            <person name="Korhonen P.K."/>
            <person name="Edoardo P."/>
            <person name="Giuseppe L.R."/>
            <person name="Gasser R.B."/>
        </authorList>
    </citation>
    <scope>NUCLEOTIDE SEQUENCE [LARGE SCALE GENOMIC DNA]</scope>
    <source>
        <strain evidence="1">ISS120</strain>
    </source>
</reference>
<evidence type="ECO:0000313" key="1">
    <source>
        <dbReference type="EMBL" id="KRY26360.1"/>
    </source>
</evidence>
<dbReference type="EMBL" id="JYDI01001846">
    <property type="protein sequence ID" value="KRY26360.1"/>
    <property type="molecule type" value="Genomic_DNA"/>
</dbReference>
<evidence type="ECO:0000313" key="2">
    <source>
        <dbReference type="Proteomes" id="UP000054653"/>
    </source>
</evidence>
<accession>A0A0V1ANG7</accession>
<feature type="non-terminal residue" evidence="1">
    <location>
        <position position="88"/>
    </location>
</feature>
<keyword evidence="2" id="KW-1185">Reference proteome</keyword>
<comment type="caution">
    <text evidence="1">The sequence shown here is derived from an EMBL/GenBank/DDBJ whole genome shotgun (WGS) entry which is preliminary data.</text>
</comment>
<feature type="non-terminal residue" evidence="1">
    <location>
        <position position="1"/>
    </location>
</feature>
<dbReference type="AlphaFoldDB" id="A0A0V1ANG7"/>
<organism evidence="1 2">
    <name type="scientific">Trichinella britovi</name>
    <name type="common">Parasitic roundworm</name>
    <dbReference type="NCBI Taxonomy" id="45882"/>
    <lineage>
        <taxon>Eukaryota</taxon>
        <taxon>Metazoa</taxon>
        <taxon>Ecdysozoa</taxon>
        <taxon>Nematoda</taxon>
        <taxon>Enoplea</taxon>
        <taxon>Dorylaimia</taxon>
        <taxon>Trichinellida</taxon>
        <taxon>Trichinellidae</taxon>
        <taxon>Trichinella</taxon>
    </lineage>
</organism>